<keyword evidence="5 6" id="KW-0472">Membrane</keyword>
<dbReference type="EMBL" id="JARK01001526">
    <property type="protein sequence ID" value="EYB92789.1"/>
    <property type="molecule type" value="Genomic_DNA"/>
</dbReference>
<dbReference type="Pfam" id="PF01679">
    <property type="entry name" value="Pmp3"/>
    <property type="match status" value="1"/>
</dbReference>
<evidence type="ECO:0000256" key="7">
    <source>
        <dbReference type="SAM" id="SignalP"/>
    </source>
</evidence>
<evidence type="ECO:0000256" key="4">
    <source>
        <dbReference type="ARBA" id="ARBA00022989"/>
    </source>
</evidence>
<evidence type="ECO:0000256" key="1">
    <source>
        <dbReference type="ARBA" id="ARBA00004370"/>
    </source>
</evidence>
<comment type="similarity">
    <text evidence="2">Belongs to the UPF0057 (PMP3) family.</text>
</comment>
<keyword evidence="4 6" id="KW-1133">Transmembrane helix</keyword>
<accession>A0A016SR38</accession>
<dbReference type="InterPro" id="IPR000612">
    <property type="entry name" value="PMP3"/>
</dbReference>
<evidence type="ECO:0000313" key="9">
    <source>
        <dbReference type="Proteomes" id="UP000024635"/>
    </source>
</evidence>
<name>A0A016SR38_9BILA</name>
<evidence type="ECO:0000256" key="2">
    <source>
        <dbReference type="ARBA" id="ARBA00009530"/>
    </source>
</evidence>
<dbReference type="STRING" id="53326.A0A016SR38"/>
<dbReference type="AlphaFoldDB" id="A0A016SR38"/>
<feature type="chain" id="PRO_5001486679" description="Proteolipid membrane potential modulator" evidence="7">
    <location>
        <begin position="20"/>
        <end position="71"/>
    </location>
</feature>
<keyword evidence="3 6" id="KW-0812">Transmembrane</keyword>
<feature type="signal peptide" evidence="7">
    <location>
        <begin position="1"/>
        <end position="19"/>
    </location>
</feature>
<evidence type="ECO:0008006" key="10">
    <source>
        <dbReference type="Google" id="ProtNLM"/>
    </source>
</evidence>
<feature type="transmembrane region" description="Helical" evidence="6">
    <location>
        <begin position="31"/>
        <end position="52"/>
    </location>
</feature>
<dbReference type="GO" id="GO:0016020">
    <property type="term" value="C:membrane"/>
    <property type="evidence" value="ECO:0007669"/>
    <property type="project" value="UniProtKB-SubCell"/>
</dbReference>
<keyword evidence="7" id="KW-0732">Signal</keyword>
<dbReference type="PANTHER" id="PTHR21659:SF42">
    <property type="entry name" value="UPF0057 MEMBRANE PROTEIN ZK632.10-RELATED"/>
    <property type="match status" value="1"/>
</dbReference>
<evidence type="ECO:0000256" key="5">
    <source>
        <dbReference type="ARBA" id="ARBA00023136"/>
    </source>
</evidence>
<protein>
    <recommendedName>
        <fullName evidence="10">Proteolipid membrane potential modulator</fullName>
    </recommendedName>
</protein>
<organism evidence="8 9">
    <name type="scientific">Ancylostoma ceylanicum</name>
    <dbReference type="NCBI Taxonomy" id="53326"/>
    <lineage>
        <taxon>Eukaryota</taxon>
        <taxon>Metazoa</taxon>
        <taxon>Ecdysozoa</taxon>
        <taxon>Nematoda</taxon>
        <taxon>Chromadorea</taxon>
        <taxon>Rhabditida</taxon>
        <taxon>Rhabditina</taxon>
        <taxon>Rhabditomorpha</taxon>
        <taxon>Strongyloidea</taxon>
        <taxon>Ancylostomatidae</taxon>
        <taxon>Ancylostomatinae</taxon>
        <taxon>Ancylostoma</taxon>
    </lineage>
</organism>
<proteinExistence type="inferred from homology"/>
<sequence length="71" mass="8191">MCCTILLCILAVFCPPVAVLLDQGCTNQFWINILLTILIWIPGVIHAFWVILCRPGGHHHHHHHHHHHDCH</sequence>
<evidence type="ECO:0000256" key="3">
    <source>
        <dbReference type="ARBA" id="ARBA00022692"/>
    </source>
</evidence>
<comment type="subcellular location">
    <subcellularLocation>
        <location evidence="1">Membrane</location>
    </subcellularLocation>
</comment>
<gene>
    <name evidence="8" type="primary">Acey_s0190.g1265</name>
    <name evidence="8" type="ORF">Y032_0190g1265</name>
</gene>
<dbReference type="PANTHER" id="PTHR21659">
    <property type="entry name" value="HYDROPHOBIC PROTEIN RCI2 LOW TEMPERATURE AND SALT RESPONSIVE PROTEIN LTI6 -RELATED"/>
    <property type="match status" value="1"/>
</dbReference>
<keyword evidence="9" id="KW-1185">Reference proteome</keyword>
<dbReference type="Proteomes" id="UP000024635">
    <property type="component" value="Unassembled WGS sequence"/>
</dbReference>
<reference evidence="9" key="1">
    <citation type="journal article" date="2015" name="Nat. Genet.">
        <title>The genome and transcriptome of the zoonotic hookworm Ancylostoma ceylanicum identify infection-specific gene families.</title>
        <authorList>
            <person name="Schwarz E.M."/>
            <person name="Hu Y."/>
            <person name="Antoshechkin I."/>
            <person name="Miller M.M."/>
            <person name="Sternberg P.W."/>
            <person name="Aroian R.V."/>
        </authorList>
    </citation>
    <scope>NUCLEOTIDE SEQUENCE</scope>
    <source>
        <strain evidence="9">HY135</strain>
    </source>
</reference>
<evidence type="ECO:0000313" key="8">
    <source>
        <dbReference type="EMBL" id="EYB92789.1"/>
    </source>
</evidence>
<comment type="caution">
    <text evidence="8">The sequence shown here is derived from an EMBL/GenBank/DDBJ whole genome shotgun (WGS) entry which is preliminary data.</text>
</comment>
<evidence type="ECO:0000256" key="6">
    <source>
        <dbReference type="SAM" id="Phobius"/>
    </source>
</evidence>